<dbReference type="NCBIfam" id="TIGR02377">
    <property type="entry name" value="MocE_fam_FeS"/>
    <property type="match status" value="1"/>
</dbReference>
<keyword evidence="1" id="KW-0001">2Fe-2S</keyword>
<proteinExistence type="inferred from homology"/>
<gene>
    <name evidence="8" type="ORF">GCM10010862_35640</name>
</gene>
<dbReference type="Proteomes" id="UP001156691">
    <property type="component" value="Unassembled WGS sequence"/>
</dbReference>
<evidence type="ECO:0000256" key="3">
    <source>
        <dbReference type="ARBA" id="ARBA00023004"/>
    </source>
</evidence>
<dbReference type="PROSITE" id="PS51296">
    <property type="entry name" value="RIESKE"/>
    <property type="match status" value="1"/>
</dbReference>
<dbReference type="Pfam" id="PF00355">
    <property type="entry name" value="Rieske"/>
    <property type="match status" value="1"/>
</dbReference>
<dbReference type="EMBL" id="BSNS01000020">
    <property type="protein sequence ID" value="GLQ56305.1"/>
    <property type="molecule type" value="Genomic_DNA"/>
</dbReference>
<evidence type="ECO:0000256" key="2">
    <source>
        <dbReference type="ARBA" id="ARBA00022723"/>
    </source>
</evidence>
<keyword evidence="4" id="KW-0411">Iron-sulfur</keyword>
<dbReference type="Gene3D" id="2.102.10.10">
    <property type="entry name" value="Rieske [2Fe-2S] iron-sulphur domain"/>
    <property type="match status" value="1"/>
</dbReference>
<evidence type="ECO:0000256" key="6">
    <source>
        <dbReference type="ARBA" id="ARBA00038001"/>
    </source>
</evidence>
<comment type="caution">
    <text evidence="8">The sequence shown here is derived from an EMBL/GenBank/DDBJ whole genome shotgun (WGS) entry which is preliminary data.</text>
</comment>
<dbReference type="CDD" id="cd03528">
    <property type="entry name" value="Rieske_RO_ferredoxin"/>
    <property type="match status" value="1"/>
</dbReference>
<dbReference type="RefSeq" id="WP_284341724.1">
    <property type="nucleotide sequence ID" value="NZ_BSNS01000020.1"/>
</dbReference>
<dbReference type="InterPro" id="IPR012747">
    <property type="entry name" value="MocE_2FeS"/>
</dbReference>
<dbReference type="SUPFAM" id="SSF50022">
    <property type="entry name" value="ISP domain"/>
    <property type="match status" value="1"/>
</dbReference>
<evidence type="ECO:0000256" key="1">
    <source>
        <dbReference type="ARBA" id="ARBA00022714"/>
    </source>
</evidence>
<comment type="cofactor">
    <cofactor evidence="5">
        <name>[2Fe-2S] cluster</name>
        <dbReference type="ChEBI" id="CHEBI:190135"/>
    </cofactor>
</comment>
<comment type="similarity">
    <text evidence="6">Belongs to the bacterial ring-hydroxylating dioxygenase ferredoxin component family.</text>
</comment>
<feature type="domain" description="Rieske" evidence="7">
    <location>
        <begin position="5"/>
        <end position="101"/>
    </location>
</feature>
<evidence type="ECO:0000259" key="7">
    <source>
        <dbReference type="PROSITE" id="PS51296"/>
    </source>
</evidence>
<sequence>MANWIEACAADNIEEEDVIRFDHGGRVFAIYRSPEDEYFATEGLCTHEHICLADGLVMDEIIECPKHNGRFNYKTGEAKGAPACINLKTYPVKVEDGAVFVAV</sequence>
<dbReference type="PANTHER" id="PTHR21496:SF0">
    <property type="entry name" value="RIESKE DOMAIN-CONTAINING PROTEIN"/>
    <property type="match status" value="1"/>
</dbReference>
<dbReference type="InterPro" id="IPR017941">
    <property type="entry name" value="Rieske_2Fe-2S"/>
</dbReference>
<keyword evidence="3" id="KW-0408">Iron</keyword>
<evidence type="ECO:0000256" key="5">
    <source>
        <dbReference type="ARBA" id="ARBA00034078"/>
    </source>
</evidence>
<keyword evidence="9" id="KW-1185">Reference proteome</keyword>
<organism evidence="8 9">
    <name type="scientific">Devosia nitrariae</name>
    <dbReference type="NCBI Taxonomy" id="2071872"/>
    <lineage>
        <taxon>Bacteria</taxon>
        <taxon>Pseudomonadati</taxon>
        <taxon>Pseudomonadota</taxon>
        <taxon>Alphaproteobacteria</taxon>
        <taxon>Hyphomicrobiales</taxon>
        <taxon>Devosiaceae</taxon>
        <taxon>Devosia</taxon>
    </lineage>
</organism>
<keyword evidence="2" id="KW-0479">Metal-binding</keyword>
<dbReference type="InterPro" id="IPR036922">
    <property type="entry name" value="Rieske_2Fe-2S_sf"/>
</dbReference>
<reference evidence="9" key="1">
    <citation type="journal article" date="2019" name="Int. J. Syst. Evol. Microbiol.">
        <title>The Global Catalogue of Microorganisms (GCM) 10K type strain sequencing project: providing services to taxonomists for standard genome sequencing and annotation.</title>
        <authorList>
            <consortium name="The Broad Institute Genomics Platform"/>
            <consortium name="The Broad Institute Genome Sequencing Center for Infectious Disease"/>
            <person name="Wu L."/>
            <person name="Ma J."/>
        </authorList>
    </citation>
    <scope>NUCLEOTIDE SEQUENCE [LARGE SCALE GENOMIC DNA]</scope>
    <source>
        <strain evidence="9">NBRC 112416</strain>
    </source>
</reference>
<evidence type="ECO:0000256" key="4">
    <source>
        <dbReference type="ARBA" id="ARBA00023014"/>
    </source>
</evidence>
<accession>A0ABQ5W9S2</accession>
<evidence type="ECO:0000313" key="9">
    <source>
        <dbReference type="Proteomes" id="UP001156691"/>
    </source>
</evidence>
<evidence type="ECO:0000313" key="8">
    <source>
        <dbReference type="EMBL" id="GLQ56305.1"/>
    </source>
</evidence>
<name>A0ABQ5W9S2_9HYPH</name>
<dbReference type="PANTHER" id="PTHR21496">
    <property type="entry name" value="FERREDOXIN-RELATED"/>
    <property type="match status" value="1"/>
</dbReference>
<protein>
    <submittedName>
        <fullName evidence="8">Rieske family ferredoxin</fullName>
    </submittedName>
</protein>